<dbReference type="RefSeq" id="WP_120042377.1">
    <property type="nucleotide sequence ID" value="NZ_QZFU01000021.1"/>
</dbReference>
<comment type="caution">
    <text evidence="1">The sequence shown here is derived from an EMBL/GenBank/DDBJ whole genome shotgun (WGS) entry which is preliminary data.</text>
</comment>
<evidence type="ECO:0000313" key="2">
    <source>
        <dbReference type="Proteomes" id="UP000266677"/>
    </source>
</evidence>
<gene>
    <name evidence="1" type="ORF">D5S18_18800</name>
</gene>
<evidence type="ECO:0000313" key="1">
    <source>
        <dbReference type="EMBL" id="RJO74011.1"/>
    </source>
</evidence>
<organism evidence="1 2">
    <name type="scientific">Nocardia panacis</name>
    <dbReference type="NCBI Taxonomy" id="2340916"/>
    <lineage>
        <taxon>Bacteria</taxon>
        <taxon>Bacillati</taxon>
        <taxon>Actinomycetota</taxon>
        <taxon>Actinomycetes</taxon>
        <taxon>Mycobacteriales</taxon>
        <taxon>Nocardiaceae</taxon>
        <taxon>Nocardia</taxon>
    </lineage>
</organism>
<dbReference type="Proteomes" id="UP000266677">
    <property type="component" value="Unassembled WGS sequence"/>
</dbReference>
<accession>A0A3A4JUY9</accession>
<reference evidence="1 2" key="1">
    <citation type="submission" date="2018-09" db="EMBL/GenBank/DDBJ databases">
        <title>YIM PH21274 draft genome.</title>
        <authorList>
            <person name="Miao C."/>
        </authorList>
    </citation>
    <scope>NUCLEOTIDE SEQUENCE [LARGE SCALE GENOMIC DNA]</scope>
    <source>
        <strain evidence="1 2">YIM PH 21724</strain>
    </source>
</reference>
<sequence>MNPAKQYFEALRTWAYPQASRYADKATFRAAIAEAAERINTEGRYSRSPDQIDRAVTNCTDWIWSRFIGEGTAARRTIALHVSAAVDQVLQVRADTLGITVDELATRWVLAGLATEVIGSGEILELLAKHCPST</sequence>
<dbReference type="EMBL" id="QZFU01000021">
    <property type="protein sequence ID" value="RJO74011.1"/>
    <property type="molecule type" value="Genomic_DNA"/>
</dbReference>
<keyword evidence="2" id="KW-1185">Reference proteome</keyword>
<dbReference type="AlphaFoldDB" id="A0A3A4JUY9"/>
<dbReference type="OrthoDB" id="9889684at2"/>
<proteinExistence type="predicted"/>
<protein>
    <submittedName>
        <fullName evidence="1">Uncharacterized protein</fullName>
    </submittedName>
</protein>
<dbReference type="Gene3D" id="1.10.340.50">
    <property type="match status" value="1"/>
</dbReference>
<name>A0A3A4JUY9_9NOCA</name>